<dbReference type="GO" id="GO:0003723">
    <property type="term" value="F:RNA binding"/>
    <property type="evidence" value="ECO:0007669"/>
    <property type="project" value="TreeGrafter"/>
</dbReference>
<protein>
    <recommendedName>
        <fullName evidence="6">Ankyrin repeat protein</fullName>
    </recommendedName>
</protein>
<dbReference type="Proteomes" id="UP000688137">
    <property type="component" value="Unassembled WGS sequence"/>
</dbReference>
<dbReference type="PROSITE" id="PS50088">
    <property type="entry name" value="ANK_REPEAT"/>
    <property type="match status" value="2"/>
</dbReference>
<evidence type="ECO:0000256" key="2">
    <source>
        <dbReference type="ARBA" id="ARBA00023043"/>
    </source>
</evidence>
<keyword evidence="2 3" id="KW-0040">ANK repeat</keyword>
<dbReference type="Pfam" id="PF12796">
    <property type="entry name" value="Ank_2"/>
    <property type="match status" value="1"/>
</dbReference>
<dbReference type="PROSITE" id="PS50297">
    <property type="entry name" value="ANK_REP_REGION"/>
    <property type="match status" value="2"/>
</dbReference>
<dbReference type="PANTHER" id="PTHR24141">
    <property type="entry name" value="2-5A-DEPENDENT RIBONUCLEASE"/>
    <property type="match status" value="1"/>
</dbReference>
<proteinExistence type="predicted"/>
<sequence>MFEQDYYKRIINKQTTPNRGMINTAKPWFPELKHRLAVKDYDYKFFALPPNKMISLIKKEKINIPSDNQIREFLRNHSLKHLVHYNIEDYKNVEAIQPQQCHSSKNISHNHRKFIKQTQQNNNGFFFEQKPKTAQQNQETQSSLQYTKIRELKSQNLQNRPKIENPFQDICLEKPNLRFQELSVKSTPKLNPTISKCFPSTNKMKNYRKINLLMRSLKKIQLLGLTIPEIMTQQIFQKTAFASQYSKEFILAAKSNNIDQIQNLLQTQPFLVFQYDYYNMTALHWACKHGHLEIVKILLQYHADFDALDVMNRTPLSIAISENQKEIVKLLLIYGANPWSTILTDLKISLQRNPELKKIVSEARKIQILNKWSRLPQSMFNICW</sequence>
<feature type="repeat" description="ANK" evidence="3">
    <location>
        <begin position="311"/>
        <end position="337"/>
    </location>
</feature>
<evidence type="ECO:0000256" key="3">
    <source>
        <dbReference type="PROSITE-ProRule" id="PRU00023"/>
    </source>
</evidence>
<name>A0A8S1PW30_PARPR</name>
<dbReference type="InterPro" id="IPR002110">
    <property type="entry name" value="Ankyrin_rpt"/>
</dbReference>
<dbReference type="GO" id="GO:0006396">
    <property type="term" value="P:RNA processing"/>
    <property type="evidence" value="ECO:0007669"/>
    <property type="project" value="TreeGrafter"/>
</dbReference>
<dbReference type="SMART" id="SM00248">
    <property type="entry name" value="ANK"/>
    <property type="match status" value="2"/>
</dbReference>
<dbReference type="OMA" id="PNRGMIN"/>
<evidence type="ECO:0000313" key="5">
    <source>
        <dbReference type="Proteomes" id="UP000688137"/>
    </source>
</evidence>
<evidence type="ECO:0008006" key="6">
    <source>
        <dbReference type="Google" id="ProtNLM"/>
    </source>
</evidence>
<comment type="caution">
    <text evidence="4">The sequence shown here is derived from an EMBL/GenBank/DDBJ whole genome shotgun (WGS) entry which is preliminary data.</text>
</comment>
<accession>A0A8S1PW30</accession>
<organism evidence="4 5">
    <name type="scientific">Paramecium primaurelia</name>
    <dbReference type="NCBI Taxonomy" id="5886"/>
    <lineage>
        <taxon>Eukaryota</taxon>
        <taxon>Sar</taxon>
        <taxon>Alveolata</taxon>
        <taxon>Ciliophora</taxon>
        <taxon>Intramacronucleata</taxon>
        <taxon>Oligohymenophorea</taxon>
        <taxon>Peniculida</taxon>
        <taxon>Parameciidae</taxon>
        <taxon>Paramecium</taxon>
    </lineage>
</organism>
<dbReference type="GO" id="GO:0004540">
    <property type="term" value="F:RNA nuclease activity"/>
    <property type="evidence" value="ECO:0007669"/>
    <property type="project" value="TreeGrafter"/>
</dbReference>
<gene>
    <name evidence="4" type="ORF">PPRIM_AZ9-3.1.T1320034</name>
</gene>
<dbReference type="AlphaFoldDB" id="A0A8S1PW30"/>
<keyword evidence="5" id="KW-1185">Reference proteome</keyword>
<reference evidence="4" key="1">
    <citation type="submission" date="2021-01" db="EMBL/GenBank/DDBJ databases">
        <authorList>
            <consortium name="Genoscope - CEA"/>
            <person name="William W."/>
        </authorList>
    </citation>
    <scope>NUCLEOTIDE SEQUENCE</scope>
</reference>
<dbReference type="PANTHER" id="PTHR24141:SF1">
    <property type="entry name" value="2-5A-DEPENDENT RIBONUCLEASE"/>
    <property type="match status" value="1"/>
</dbReference>
<evidence type="ECO:0000256" key="1">
    <source>
        <dbReference type="ARBA" id="ARBA00022737"/>
    </source>
</evidence>
<feature type="repeat" description="ANK" evidence="3">
    <location>
        <begin position="278"/>
        <end position="310"/>
    </location>
</feature>
<keyword evidence="1" id="KW-0677">Repeat</keyword>
<evidence type="ECO:0000313" key="4">
    <source>
        <dbReference type="EMBL" id="CAD8106878.1"/>
    </source>
</evidence>
<dbReference type="EMBL" id="CAJJDM010000135">
    <property type="protein sequence ID" value="CAD8106878.1"/>
    <property type="molecule type" value="Genomic_DNA"/>
</dbReference>